<dbReference type="GO" id="GO:0016874">
    <property type="term" value="F:ligase activity"/>
    <property type="evidence" value="ECO:0007669"/>
    <property type="project" value="UniProtKB-KW"/>
</dbReference>
<keyword evidence="1" id="KW-0547">Nucleotide-binding</keyword>
<dbReference type="InterPro" id="IPR000873">
    <property type="entry name" value="AMP-dep_synth/lig_dom"/>
</dbReference>
<dbReference type="InterPro" id="IPR042099">
    <property type="entry name" value="ANL_N_sf"/>
</dbReference>
<comment type="function">
    <text evidence="1">Catalyzes the activation of phenylacetic acid (PA) to phenylacetyl-CoA (PA-CoA).</text>
</comment>
<evidence type="ECO:0000313" key="4">
    <source>
        <dbReference type="EMBL" id="WPX07661.1"/>
    </source>
</evidence>
<evidence type="ECO:0000259" key="2">
    <source>
        <dbReference type="Pfam" id="PF00501"/>
    </source>
</evidence>
<dbReference type="PANTHER" id="PTHR43439:SF1">
    <property type="entry name" value="PHENYLACETATE-COENZYME A LIGASE"/>
    <property type="match status" value="1"/>
</dbReference>
<dbReference type="InterPro" id="IPR045851">
    <property type="entry name" value="AMP-bd_C_sf"/>
</dbReference>
<protein>
    <recommendedName>
        <fullName evidence="1">Phenylacetate-coenzyme A ligase</fullName>
        <ecNumber evidence="1">6.2.1.30</ecNumber>
    </recommendedName>
    <alternativeName>
        <fullName evidence="1">Phenylacetyl-CoA ligase</fullName>
    </alternativeName>
</protein>
<keyword evidence="5" id="KW-1185">Reference proteome</keyword>
<comment type="similarity">
    <text evidence="1">Belongs to the phenylacetyl-CoA ligase family.</text>
</comment>
<organism evidence="4 5">
    <name type="scientific">Anaerocellum danielii</name>
    <dbReference type="NCBI Taxonomy" id="1387557"/>
    <lineage>
        <taxon>Bacteria</taxon>
        <taxon>Bacillati</taxon>
        <taxon>Bacillota</taxon>
        <taxon>Bacillota incertae sedis</taxon>
        <taxon>Caldicellulosiruptorales</taxon>
        <taxon>Caldicellulosiruptoraceae</taxon>
        <taxon>Anaerocellum</taxon>
    </lineage>
</organism>
<dbReference type="EC" id="6.2.1.30" evidence="1"/>
<dbReference type="Gene3D" id="3.30.300.30">
    <property type="match status" value="1"/>
</dbReference>
<dbReference type="SUPFAM" id="SSF56801">
    <property type="entry name" value="Acetyl-CoA synthetase-like"/>
    <property type="match status" value="1"/>
</dbReference>
<evidence type="ECO:0000259" key="3">
    <source>
        <dbReference type="Pfam" id="PF14535"/>
    </source>
</evidence>
<dbReference type="PIRSF" id="PIRSF006444">
    <property type="entry name" value="PaaK"/>
    <property type="match status" value="1"/>
</dbReference>
<feature type="domain" description="AMP-dependent synthetase/ligase" evidence="2">
    <location>
        <begin position="86"/>
        <end position="283"/>
    </location>
</feature>
<accession>A0ABZ0TW23</accession>
<evidence type="ECO:0000256" key="1">
    <source>
        <dbReference type="PIRNR" id="PIRNR006444"/>
    </source>
</evidence>
<dbReference type="PANTHER" id="PTHR43439">
    <property type="entry name" value="PHENYLACETATE-COENZYME A LIGASE"/>
    <property type="match status" value="1"/>
</dbReference>
<dbReference type="Pfam" id="PF00501">
    <property type="entry name" value="AMP-binding"/>
    <property type="match status" value="1"/>
</dbReference>
<gene>
    <name evidence="4" type="ORF">SOJ16_001474</name>
</gene>
<comment type="catalytic activity">
    <reaction evidence="1">
        <text>2-phenylacetate + ATP + CoA = phenylacetyl-CoA + AMP + diphosphate</text>
        <dbReference type="Rhea" id="RHEA:20956"/>
        <dbReference type="ChEBI" id="CHEBI:18401"/>
        <dbReference type="ChEBI" id="CHEBI:30616"/>
        <dbReference type="ChEBI" id="CHEBI:33019"/>
        <dbReference type="ChEBI" id="CHEBI:57287"/>
        <dbReference type="ChEBI" id="CHEBI:57390"/>
        <dbReference type="ChEBI" id="CHEBI:456215"/>
        <dbReference type="EC" id="6.2.1.30"/>
    </reaction>
</comment>
<dbReference type="Pfam" id="PF14535">
    <property type="entry name" value="AMP-binding_C_2"/>
    <property type="match status" value="1"/>
</dbReference>
<reference evidence="4 5" key="1">
    <citation type="submission" date="2023-12" db="EMBL/GenBank/DDBJ databases">
        <authorList>
            <person name="Manesh M.J.H."/>
            <person name="Bing R.G."/>
            <person name="Willard D.J."/>
            <person name="Kelly R.M."/>
        </authorList>
    </citation>
    <scope>NUCLEOTIDE SEQUENCE [LARGE SCALE GENOMIC DNA]</scope>
    <source>
        <strain evidence="4 5">DSM 8977</strain>
    </source>
</reference>
<dbReference type="InterPro" id="IPR011880">
    <property type="entry name" value="PA_CoA_ligase"/>
</dbReference>
<sequence length="433" mass="49225">MIWSEYEKLNRKQYEELQLERLKRTVERVYENVPFYRKKFDEIGVKPHHIKTLKDIRLLPFTTKDDLRENYPYGLFTVPLSKIVRIHASSGTTGKPTVVGYTKHDMEVWTEVVARIVTAAGVREHDIAQIAFGYGLFTGAFGLHQGLERVGATVIPISSGNTEKQLMVMQDFGATVLVCTPSYALYMDEVANELGIDKTRIKLRLGLFGAEASTVEMRREIEKKWGLFATENYGLSEIIGPGVSGECEYREGLHINEDHFYPEIINPDTGEVLEEGETGELVLTTITKEGMPLIRYRTRDITSLIYDPCKCGRTNVRMTSVKGRTDDMLIIRGVNVFPSQIESVLMGIEGIGPHYQLVVTKKGYLDDLEVHVELVDGKLLERYAELEKLENKIKHRIFTVLGLNVKVKLVEPKTLERTTGKAKRVIDLRNRTN</sequence>
<name>A0ABZ0TW23_9FIRM</name>
<feature type="domain" description="AMP-dependent ligase C-terminal" evidence="3">
    <location>
        <begin position="333"/>
        <end position="429"/>
    </location>
</feature>
<dbReference type="CDD" id="cd05913">
    <property type="entry name" value="PaaK"/>
    <property type="match status" value="1"/>
</dbReference>
<keyword evidence="1 4" id="KW-0436">Ligase</keyword>
<comment type="pathway">
    <text evidence="1">Aromatic compound metabolism; phenylacetate degradation.</text>
</comment>
<dbReference type="Proteomes" id="UP001322744">
    <property type="component" value="Chromosome"/>
</dbReference>
<dbReference type="InterPro" id="IPR028154">
    <property type="entry name" value="AMP-dep_Lig_C"/>
</dbReference>
<evidence type="ECO:0000313" key="5">
    <source>
        <dbReference type="Proteomes" id="UP001322744"/>
    </source>
</evidence>
<dbReference type="Gene3D" id="3.40.50.12780">
    <property type="entry name" value="N-terminal domain of ligase-like"/>
    <property type="match status" value="1"/>
</dbReference>
<dbReference type="RefSeq" id="WP_045174989.1">
    <property type="nucleotide sequence ID" value="NZ_CP139957.1"/>
</dbReference>
<dbReference type="InterPro" id="IPR051414">
    <property type="entry name" value="Adenylate-forming_Reductase"/>
</dbReference>
<dbReference type="EMBL" id="CP139957">
    <property type="protein sequence ID" value="WPX07661.1"/>
    <property type="molecule type" value="Genomic_DNA"/>
</dbReference>
<proteinExistence type="inferred from homology"/>